<feature type="compositionally biased region" description="Polar residues" evidence="1">
    <location>
        <begin position="296"/>
        <end position="308"/>
    </location>
</feature>
<feature type="compositionally biased region" description="Polar residues" evidence="1">
    <location>
        <begin position="418"/>
        <end position="428"/>
    </location>
</feature>
<feature type="region of interest" description="Disordered" evidence="1">
    <location>
        <begin position="294"/>
        <end position="357"/>
    </location>
</feature>
<gene>
    <name evidence="3" type="ORF">WA1_50225</name>
</gene>
<dbReference type="Pfam" id="PF03432">
    <property type="entry name" value="Relaxase"/>
    <property type="match status" value="1"/>
</dbReference>
<accession>A0A139WR45</accession>
<evidence type="ECO:0000313" key="4">
    <source>
        <dbReference type="Proteomes" id="UP000076925"/>
    </source>
</evidence>
<feature type="compositionally biased region" description="Polar residues" evidence="1">
    <location>
        <begin position="442"/>
        <end position="459"/>
    </location>
</feature>
<comment type="caution">
    <text evidence="3">The sequence shown here is derived from an EMBL/GenBank/DDBJ whole genome shotgun (WGS) entry which is preliminary data.</text>
</comment>
<dbReference type="OrthoDB" id="423968at2"/>
<reference evidence="3 4" key="1">
    <citation type="journal article" date="2013" name="Genome Biol. Evol.">
        <title>Genomes of Stigonematalean cyanobacteria (subsection V) and the evolution of oxygenic photosynthesis from prokaryotes to plastids.</title>
        <authorList>
            <person name="Dagan T."/>
            <person name="Roettger M."/>
            <person name="Stucken K."/>
            <person name="Landan G."/>
            <person name="Koch R."/>
            <person name="Major P."/>
            <person name="Gould S.B."/>
            <person name="Goremykin V.V."/>
            <person name="Rippka R."/>
            <person name="Tandeau de Marsac N."/>
            <person name="Gugger M."/>
            <person name="Lockhart P.J."/>
            <person name="Allen J.F."/>
            <person name="Brune I."/>
            <person name="Maus I."/>
            <person name="Puhler A."/>
            <person name="Martin W.F."/>
        </authorList>
    </citation>
    <scope>NUCLEOTIDE SEQUENCE [LARGE SCALE GENOMIC DNA]</scope>
    <source>
        <strain evidence="3 4">PCC 7110</strain>
    </source>
</reference>
<sequence>MIGNITKGNGFYGLCAYVMGKPGAKVIGGNMAGTTPGELAWEFRKFSSLNDRVSQPVLHLSFSPAPEDRLLSDLEYYCIAQDLLDGLKLNKNQYLLALHYDAEYQGKTRPHAHMIINRVNIDGECNDAYKDYYRTELVLRQIEKDYHLISQPSSWEVKHKKAYPKQIQFELETGTPNAITKLQTAVKTAAYDKPAMIVFVARLLKDGIKADVKYTNSGKVKGISYGIGEEHFAGNDLGQVFTFNGLQKHLGVSYDHEQEKLPIQSLLESFRRGRTIDDARIEYLQNWLVWNKKDPTASSSSDGNNQLYSTVETPTDTPSSTPTLTPIAIVTTVMDKPGQRKRSPQLEIEPTAEQPPEPAQLQELLVGEELVEYQQPIQSVELTASVGTERAPSLQSTQLVELEKPNERSRSVDRAQSVELTRSQSSGQRVELAETAHPAPKRSQQPTQPVELTQPQEPTLYSKLTPDGELTEPKDTASPTPRAKRKLKALKPERPKSKQLVSPTVPPIEAAEPQEAREEMGLEKPTSATTPTPDVPPPPPTETAATAKPTSDSGASSDETRLTVQAHTVSKEQQDYARAIAPTVRFFFLQQRQGSVVRGRQYDLQLEGDTIKVSRKSGEEIALVPLNGNKLAVGCNLKEKDLENFRQVQRILSSKQRQRSKDGLEMD</sequence>
<dbReference type="InterPro" id="IPR005094">
    <property type="entry name" value="Endonuclease_MobA/VirD2"/>
</dbReference>
<dbReference type="Proteomes" id="UP000076925">
    <property type="component" value="Unassembled WGS sequence"/>
</dbReference>
<feature type="compositionally biased region" description="Basic and acidic residues" evidence="1">
    <location>
        <begin position="401"/>
        <end position="413"/>
    </location>
</feature>
<keyword evidence="4" id="KW-1185">Reference proteome</keyword>
<dbReference type="RefSeq" id="WP_017741097.1">
    <property type="nucleotide sequence ID" value="NZ_KQ976355.1"/>
</dbReference>
<evidence type="ECO:0000259" key="2">
    <source>
        <dbReference type="Pfam" id="PF03432"/>
    </source>
</evidence>
<proteinExistence type="predicted"/>
<dbReference type="AlphaFoldDB" id="A0A139WR45"/>
<feature type="compositionally biased region" description="Polar residues" evidence="1">
    <location>
        <begin position="551"/>
        <end position="561"/>
    </location>
</feature>
<feature type="domain" description="MobA/VirD2-like nuclease" evidence="2">
    <location>
        <begin position="22"/>
        <end position="148"/>
    </location>
</feature>
<dbReference type="STRING" id="128403.WA1_50225"/>
<feature type="compositionally biased region" description="Low complexity" evidence="1">
    <location>
        <begin position="309"/>
        <end position="326"/>
    </location>
</feature>
<feature type="region of interest" description="Disordered" evidence="1">
    <location>
        <begin position="388"/>
        <end position="561"/>
    </location>
</feature>
<evidence type="ECO:0000313" key="3">
    <source>
        <dbReference type="EMBL" id="KYC34904.1"/>
    </source>
</evidence>
<organism evidence="3 4">
    <name type="scientific">Scytonema hofmannii PCC 7110</name>
    <dbReference type="NCBI Taxonomy" id="128403"/>
    <lineage>
        <taxon>Bacteria</taxon>
        <taxon>Bacillati</taxon>
        <taxon>Cyanobacteriota</taxon>
        <taxon>Cyanophyceae</taxon>
        <taxon>Nostocales</taxon>
        <taxon>Scytonemataceae</taxon>
        <taxon>Scytonema</taxon>
    </lineage>
</organism>
<evidence type="ECO:0000256" key="1">
    <source>
        <dbReference type="SAM" id="MobiDB-lite"/>
    </source>
</evidence>
<name>A0A139WR45_9CYAN</name>
<dbReference type="EMBL" id="ANNX02000064">
    <property type="protein sequence ID" value="KYC34904.1"/>
    <property type="molecule type" value="Genomic_DNA"/>
</dbReference>
<protein>
    <recommendedName>
        <fullName evidence="2">MobA/VirD2-like nuclease domain-containing protein</fullName>
    </recommendedName>
</protein>